<dbReference type="Proteomes" id="UP000237144">
    <property type="component" value="Unassembled WGS sequence"/>
</dbReference>
<dbReference type="EMBL" id="PJQD01000036">
    <property type="protein sequence ID" value="POY73512.1"/>
    <property type="molecule type" value="Genomic_DNA"/>
</dbReference>
<dbReference type="Pfam" id="PF02129">
    <property type="entry name" value="Peptidase_S15"/>
    <property type="match status" value="1"/>
</dbReference>
<protein>
    <recommendedName>
        <fullName evidence="2">Xaa-Pro dipeptidyl-peptidase-like domain-containing protein</fullName>
    </recommendedName>
</protein>
<name>A0A2S5B9R6_9BASI</name>
<evidence type="ECO:0000256" key="1">
    <source>
        <dbReference type="SAM" id="MobiDB-lite"/>
    </source>
</evidence>
<dbReference type="OrthoDB" id="10260961at2759"/>
<reference evidence="3 4" key="1">
    <citation type="journal article" date="2018" name="Front. Microbiol.">
        <title>Prospects for Fungal Bioremediation of Acidic Radioactive Waste Sites: Characterization and Genome Sequence of Rhodotorula taiwanensis MD1149.</title>
        <authorList>
            <person name="Tkavc R."/>
            <person name="Matrosova V.Y."/>
            <person name="Grichenko O.E."/>
            <person name="Gostincar C."/>
            <person name="Volpe R.P."/>
            <person name="Klimenkova P."/>
            <person name="Gaidamakova E.K."/>
            <person name="Zhou C.E."/>
            <person name="Stewart B.J."/>
            <person name="Lyman M.G."/>
            <person name="Malfatti S.A."/>
            <person name="Rubinfeld B."/>
            <person name="Courtot M."/>
            <person name="Singh J."/>
            <person name="Dalgard C.L."/>
            <person name="Hamilton T."/>
            <person name="Frey K.G."/>
            <person name="Gunde-Cimerman N."/>
            <person name="Dugan L."/>
            <person name="Daly M.J."/>
        </authorList>
    </citation>
    <scope>NUCLEOTIDE SEQUENCE [LARGE SCALE GENOMIC DNA]</scope>
    <source>
        <strain evidence="3 4">MD1149</strain>
    </source>
</reference>
<proteinExistence type="predicted"/>
<comment type="caution">
    <text evidence="3">The sequence shown here is derived from an EMBL/GenBank/DDBJ whole genome shotgun (WGS) entry which is preliminary data.</text>
</comment>
<dbReference type="InterPro" id="IPR029058">
    <property type="entry name" value="AB_hydrolase_fold"/>
</dbReference>
<sequence length="254" mass="27581">MTSPHVTVRHGTHTIEPGGPTLSYSLHQPNSARTDDARAAIIAHPYGRLGGCKEDHVVVAIVDALAGRGYTVLRYDARGSGSSTGSVSWTGAAEADDYRKMLDEVLLPAVLPNPDGSTPPQFTVVLAGYSYGSLAASACPPPEAPRDMPQLRVETSYLLVSYPLSVLWALCAFQAGKFSSALRTRVGGDQGEKVMAIFGDGDQFTGVDRYRTWVADLSNERFHAVEVKGADHFWRDRRVKGELLEQVLQWLHGE</sequence>
<feature type="region of interest" description="Disordered" evidence="1">
    <location>
        <begin position="1"/>
        <end position="30"/>
    </location>
</feature>
<dbReference type="STRING" id="741276.A0A2S5B9R6"/>
<keyword evidence="4" id="KW-1185">Reference proteome</keyword>
<evidence type="ECO:0000313" key="4">
    <source>
        <dbReference type="Proteomes" id="UP000237144"/>
    </source>
</evidence>
<dbReference type="Gene3D" id="3.40.50.1820">
    <property type="entry name" value="alpha/beta hydrolase"/>
    <property type="match status" value="1"/>
</dbReference>
<accession>A0A2S5B9R6</accession>
<dbReference type="PANTHER" id="PTHR42103:SF2">
    <property type="entry name" value="AB HYDROLASE-1 DOMAIN-CONTAINING PROTEIN"/>
    <property type="match status" value="1"/>
</dbReference>
<evidence type="ECO:0000313" key="3">
    <source>
        <dbReference type="EMBL" id="POY73512.1"/>
    </source>
</evidence>
<dbReference type="PANTHER" id="PTHR42103">
    <property type="entry name" value="ALPHA/BETA-HYDROLASES SUPERFAMILY PROTEIN"/>
    <property type="match status" value="1"/>
</dbReference>
<gene>
    <name evidence="3" type="ORF">BMF94_3449</name>
</gene>
<dbReference type="InterPro" id="IPR000383">
    <property type="entry name" value="Xaa-Pro-like_dom"/>
</dbReference>
<dbReference type="SUPFAM" id="SSF53474">
    <property type="entry name" value="alpha/beta-Hydrolases"/>
    <property type="match status" value="1"/>
</dbReference>
<evidence type="ECO:0000259" key="2">
    <source>
        <dbReference type="Pfam" id="PF02129"/>
    </source>
</evidence>
<organism evidence="3 4">
    <name type="scientific">Rhodotorula taiwanensis</name>
    <dbReference type="NCBI Taxonomy" id="741276"/>
    <lineage>
        <taxon>Eukaryota</taxon>
        <taxon>Fungi</taxon>
        <taxon>Dikarya</taxon>
        <taxon>Basidiomycota</taxon>
        <taxon>Pucciniomycotina</taxon>
        <taxon>Microbotryomycetes</taxon>
        <taxon>Sporidiobolales</taxon>
        <taxon>Sporidiobolaceae</taxon>
        <taxon>Rhodotorula</taxon>
    </lineage>
</organism>
<dbReference type="AlphaFoldDB" id="A0A2S5B9R6"/>
<feature type="domain" description="Xaa-Pro dipeptidyl-peptidase-like" evidence="2">
    <location>
        <begin position="39"/>
        <end position="102"/>
    </location>
</feature>